<feature type="compositionally biased region" description="Low complexity" evidence="1">
    <location>
        <begin position="57"/>
        <end position="70"/>
    </location>
</feature>
<keyword evidence="3" id="KW-1185">Reference proteome</keyword>
<sequence>MLQDDPGRVSWLLDVKSPEYQFSKYFGVNLLLHNSNFYLNRQSIPRIFSKSASVEASSSESDSSSSEGDSITPKKSKVTEDVGTSVEGSYSMLVPIFYIGNPETFRLGFGMGPAQVRFRGNVDFKDAASNLLIAFSAPGRDNFLNNLRAYQFVSGNINPDSDPTLSYLVANLSSANHLELVGYYLASQGLLRPDATALTAYLSGRYNAIESLAISSLMRNQVSVNAVAKFAFMMYLESPPFLGLRARLSFGGPIVKENGYTYELRTFHLAMYMPIEF</sequence>
<gene>
    <name evidence="2" type="ordered locus">LEPBI_I0898</name>
</gene>
<protein>
    <submittedName>
        <fullName evidence="2">Uncharacterized protein</fullName>
    </submittedName>
</protein>
<name>B0SLX1_LEPBP</name>
<dbReference type="KEGG" id="lbi:LEPBI_I0898"/>
<reference evidence="2 3" key="1">
    <citation type="journal article" date="2008" name="PLoS ONE">
        <title>Genome sequence of the saprophyte Leptospira biflexa provides insights into the evolution of Leptospira and the pathogenesis of leptospirosis.</title>
        <authorList>
            <person name="Picardeau M."/>
            <person name="Bulach D.M."/>
            <person name="Bouchier C."/>
            <person name="Zuerner R.L."/>
            <person name="Zidane N."/>
            <person name="Wilson P.J."/>
            <person name="Creno S."/>
            <person name="Kuczek E.S."/>
            <person name="Bommezzadri S."/>
            <person name="Davis J.C."/>
            <person name="McGrath A."/>
            <person name="Johnson M.J."/>
            <person name="Boursaux-Eude C."/>
            <person name="Seemann T."/>
            <person name="Rouy Z."/>
            <person name="Coppel R.L."/>
            <person name="Rood J.I."/>
            <person name="Lajus A."/>
            <person name="Davies J.K."/>
            <person name="Medigue C."/>
            <person name="Adler B."/>
        </authorList>
    </citation>
    <scope>NUCLEOTIDE SEQUENCE [LARGE SCALE GENOMIC DNA]</scope>
    <source>
        <strain evidence="3">Patoc 1 / ATCC 23582 / Paris</strain>
    </source>
</reference>
<proteinExistence type="predicted"/>
<dbReference type="Proteomes" id="UP000001847">
    <property type="component" value="Chromosome I"/>
</dbReference>
<evidence type="ECO:0000256" key="1">
    <source>
        <dbReference type="SAM" id="MobiDB-lite"/>
    </source>
</evidence>
<dbReference type="AlphaFoldDB" id="B0SLX1"/>
<evidence type="ECO:0000313" key="3">
    <source>
        <dbReference type="Proteomes" id="UP000001847"/>
    </source>
</evidence>
<dbReference type="RefSeq" id="WP_012387907.1">
    <property type="nucleotide sequence ID" value="NC_010602.1"/>
</dbReference>
<accession>B0SLX1</accession>
<feature type="region of interest" description="Disordered" evidence="1">
    <location>
        <begin position="57"/>
        <end position="79"/>
    </location>
</feature>
<dbReference type="HOGENOM" id="CLU_841443_0_0_12"/>
<organism evidence="2 3">
    <name type="scientific">Leptospira biflexa serovar Patoc (strain Patoc 1 / ATCC 23582 / Paris)</name>
    <dbReference type="NCBI Taxonomy" id="456481"/>
    <lineage>
        <taxon>Bacteria</taxon>
        <taxon>Pseudomonadati</taxon>
        <taxon>Spirochaetota</taxon>
        <taxon>Spirochaetia</taxon>
        <taxon>Leptospirales</taxon>
        <taxon>Leptospiraceae</taxon>
        <taxon>Leptospira</taxon>
    </lineage>
</organism>
<dbReference type="STRING" id="456481.LEPBI_I0898"/>
<evidence type="ECO:0000313" key="2">
    <source>
        <dbReference type="EMBL" id="ABZ97023.1"/>
    </source>
</evidence>
<dbReference type="EMBL" id="CP000786">
    <property type="protein sequence ID" value="ABZ97023.1"/>
    <property type="molecule type" value="Genomic_DNA"/>
</dbReference>